<dbReference type="Gene3D" id="1.25.40.10">
    <property type="entry name" value="Tetratricopeptide repeat domain"/>
    <property type="match status" value="4"/>
</dbReference>
<dbReference type="FunFam" id="1.25.40.10:FF:000196">
    <property type="entry name" value="Pentatricopeptide repeat-containing protein At4g14850"/>
    <property type="match status" value="1"/>
</dbReference>
<gene>
    <name evidence="4" type="ORF">LWI28_015718</name>
</gene>
<keyword evidence="1" id="KW-0677">Repeat</keyword>
<comment type="caution">
    <text evidence="4">The sequence shown here is derived from an EMBL/GenBank/DDBJ whole genome shotgun (WGS) entry which is preliminary data.</text>
</comment>
<dbReference type="EMBL" id="JAJSOW010000101">
    <property type="protein sequence ID" value="KAI9181511.1"/>
    <property type="molecule type" value="Genomic_DNA"/>
</dbReference>
<evidence type="ECO:0008006" key="6">
    <source>
        <dbReference type="Google" id="ProtNLM"/>
    </source>
</evidence>
<protein>
    <recommendedName>
        <fullName evidence="6">Pentatricopeptide repeat-containing protein</fullName>
    </recommendedName>
</protein>
<evidence type="ECO:0000313" key="5">
    <source>
        <dbReference type="Proteomes" id="UP001064489"/>
    </source>
</evidence>
<evidence type="ECO:0000313" key="4">
    <source>
        <dbReference type="EMBL" id="KAI9181511.1"/>
    </source>
</evidence>
<dbReference type="InterPro" id="IPR046960">
    <property type="entry name" value="PPR_At4g14850-like_plant"/>
</dbReference>
<feature type="repeat" description="PPR" evidence="3">
    <location>
        <begin position="153"/>
        <end position="187"/>
    </location>
</feature>
<dbReference type="InterPro" id="IPR046848">
    <property type="entry name" value="E_motif"/>
</dbReference>
<reference evidence="4" key="2">
    <citation type="submission" date="2023-02" db="EMBL/GenBank/DDBJ databases">
        <authorList>
            <person name="Swenson N.G."/>
            <person name="Wegrzyn J.L."/>
            <person name="Mcevoy S.L."/>
        </authorList>
    </citation>
    <scope>NUCLEOTIDE SEQUENCE</scope>
    <source>
        <strain evidence="4">91603</strain>
        <tissue evidence="4">Leaf</tissue>
    </source>
</reference>
<dbReference type="NCBIfam" id="TIGR00756">
    <property type="entry name" value="PPR"/>
    <property type="match status" value="3"/>
</dbReference>
<organism evidence="4 5">
    <name type="scientific">Acer negundo</name>
    <name type="common">Box elder</name>
    <dbReference type="NCBI Taxonomy" id="4023"/>
    <lineage>
        <taxon>Eukaryota</taxon>
        <taxon>Viridiplantae</taxon>
        <taxon>Streptophyta</taxon>
        <taxon>Embryophyta</taxon>
        <taxon>Tracheophyta</taxon>
        <taxon>Spermatophyta</taxon>
        <taxon>Magnoliopsida</taxon>
        <taxon>eudicotyledons</taxon>
        <taxon>Gunneridae</taxon>
        <taxon>Pentapetalae</taxon>
        <taxon>rosids</taxon>
        <taxon>malvids</taxon>
        <taxon>Sapindales</taxon>
        <taxon>Sapindaceae</taxon>
        <taxon>Hippocastanoideae</taxon>
        <taxon>Acereae</taxon>
        <taxon>Acer</taxon>
    </lineage>
</organism>
<dbReference type="PANTHER" id="PTHR24015:SF548">
    <property type="entry name" value="OS08G0340900 PROTEIN"/>
    <property type="match status" value="1"/>
</dbReference>
<dbReference type="InterPro" id="IPR002885">
    <property type="entry name" value="PPR_rpt"/>
</dbReference>
<dbReference type="GO" id="GO:0003723">
    <property type="term" value="F:RNA binding"/>
    <property type="evidence" value="ECO:0007669"/>
    <property type="project" value="InterPro"/>
</dbReference>
<dbReference type="PANTHER" id="PTHR24015">
    <property type="entry name" value="OS07G0578800 PROTEIN-RELATED"/>
    <property type="match status" value="1"/>
</dbReference>
<proteinExistence type="inferred from homology"/>
<dbReference type="PROSITE" id="PS51375">
    <property type="entry name" value="PPR"/>
    <property type="match status" value="3"/>
</dbReference>
<name>A0AAD5IZL7_ACENE</name>
<dbReference type="InterPro" id="IPR011990">
    <property type="entry name" value="TPR-like_helical_dom_sf"/>
</dbReference>
<dbReference type="GO" id="GO:0009451">
    <property type="term" value="P:RNA modification"/>
    <property type="evidence" value="ECO:0007669"/>
    <property type="project" value="InterPro"/>
</dbReference>
<keyword evidence="5" id="KW-1185">Reference proteome</keyword>
<dbReference type="AlphaFoldDB" id="A0AAD5IZL7"/>
<reference evidence="4" key="1">
    <citation type="journal article" date="2022" name="Plant J.">
        <title>Strategies of tolerance reflected in two North American maple genomes.</title>
        <authorList>
            <person name="McEvoy S.L."/>
            <person name="Sezen U.U."/>
            <person name="Trouern-Trend A."/>
            <person name="McMahon S.M."/>
            <person name="Schaberg P.G."/>
            <person name="Yang J."/>
            <person name="Wegrzyn J.L."/>
            <person name="Swenson N.G."/>
        </authorList>
    </citation>
    <scope>NUCLEOTIDE SEQUENCE</scope>
    <source>
        <strain evidence="4">91603</strain>
    </source>
</reference>
<dbReference type="Pfam" id="PF01535">
    <property type="entry name" value="PPR"/>
    <property type="match status" value="7"/>
</dbReference>
<feature type="repeat" description="PPR" evidence="3">
    <location>
        <begin position="457"/>
        <end position="491"/>
    </location>
</feature>
<evidence type="ECO:0000256" key="2">
    <source>
        <dbReference type="ARBA" id="ARBA00061659"/>
    </source>
</evidence>
<dbReference type="Proteomes" id="UP001064489">
    <property type="component" value="Chromosome 4"/>
</dbReference>
<accession>A0AAD5IZL7</accession>
<evidence type="ECO:0000256" key="3">
    <source>
        <dbReference type="PROSITE-ProRule" id="PRU00708"/>
    </source>
</evidence>
<comment type="similarity">
    <text evidence="2">Belongs to the PPR family. PCMP-E subfamily.</text>
</comment>
<sequence>MISVFRNVYKLFDKITQRHSFTRNSINVLYYVTLSQKQAGCIHPIDFYSENDDVISWTRRISNLEKQNNLEGAIGLFKTMLLSDQNPNYVTVLSVSRAFGALNCEELIKMVHGFVTKMGFESEVAVLTSVLGFYWNHDIRVARKLFDEISSKDVVLWSAMVAAFVKNEQYMEAVEYFREMQHNGVKPNHVSVVSILPACSYVSGGLSLGKVIHGFSIKRVFISFTNVQNSLVDMYAKCGNLEASIGVFNGIWKKDLISWRTVIHGCIVNEGARKALSIFSFMQSCCFEPDETILRDTIMALLQAKETKVGQTFHCYIMKKGFLDFTFIGTALLHMYAKFGYVGTARDLFDQLNHKDLIAWSAMISIYAQGGQPYNALNTFKQMQSKNEKPNEFTFGGLLQACSSMEALEFGESIHAHLIKAGYLSNTHLTSALIDLYCKFGTIKQGKALFDELATNDLICWSSMIKGYGVNGYGDEALKIFSKMLDCGVMPNDVVFISVLSACSQCGLEYEGWNWFYSMKEKYGITPKLAHYACMVDLLSHRGNVEEALDFVKKMPVEPDKRIWGALLAGCRSTRGSIEIAEFVVERLSTLDPKNTTYHMILLDLYADEGRWEDVEKLRKLVDENESRKAFVLA</sequence>
<evidence type="ECO:0000256" key="1">
    <source>
        <dbReference type="ARBA" id="ARBA00022737"/>
    </source>
</evidence>
<dbReference type="FunFam" id="1.25.40.10:FF:000090">
    <property type="entry name" value="Pentatricopeptide repeat-containing protein, chloroplastic"/>
    <property type="match status" value="1"/>
</dbReference>
<dbReference type="SUPFAM" id="SSF48452">
    <property type="entry name" value="TPR-like"/>
    <property type="match status" value="1"/>
</dbReference>
<feature type="repeat" description="PPR" evidence="3">
    <location>
        <begin position="356"/>
        <end position="390"/>
    </location>
</feature>
<dbReference type="Pfam" id="PF20431">
    <property type="entry name" value="E_motif"/>
    <property type="match status" value="1"/>
</dbReference>
<dbReference type="Pfam" id="PF13041">
    <property type="entry name" value="PPR_2"/>
    <property type="match status" value="2"/>
</dbReference>